<protein>
    <recommendedName>
        <fullName evidence="3">DNA-directed DNA polymerase</fullName>
    </recommendedName>
</protein>
<proteinExistence type="predicted"/>
<evidence type="ECO:0000313" key="2">
    <source>
        <dbReference type="Proteomes" id="UP001159405"/>
    </source>
</evidence>
<sequence length="165" mass="18775">MVKSKNSCVEITNKDDLCCARALVTARAYQHKDQSSLQMSKYTTIRQGRDLQKTKARELHRLAKVPEGPCGLPEIRDFEKFPSMQDFMTWVWHLRVTDPGRRPFVLIAHNFQGYDGYLLLEELYRQAVVPSQIVNGAKLLSVAIPGGIKFIDSLNFFPMALASFP</sequence>
<name>A0ABN8NRV6_9CNID</name>
<dbReference type="InterPro" id="IPR036397">
    <property type="entry name" value="RNaseH_sf"/>
</dbReference>
<gene>
    <name evidence="1" type="ORF">PLOB_00024165</name>
</gene>
<dbReference type="InterPro" id="IPR012337">
    <property type="entry name" value="RNaseH-like_sf"/>
</dbReference>
<dbReference type="SUPFAM" id="SSF53098">
    <property type="entry name" value="Ribonuclease H-like"/>
    <property type="match status" value="1"/>
</dbReference>
<evidence type="ECO:0008006" key="3">
    <source>
        <dbReference type="Google" id="ProtNLM"/>
    </source>
</evidence>
<dbReference type="Proteomes" id="UP001159405">
    <property type="component" value="Unassembled WGS sequence"/>
</dbReference>
<organism evidence="1 2">
    <name type="scientific">Porites lobata</name>
    <dbReference type="NCBI Taxonomy" id="104759"/>
    <lineage>
        <taxon>Eukaryota</taxon>
        <taxon>Metazoa</taxon>
        <taxon>Cnidaria</taxon>
        <taxon>Anthozoa</taxon>
        <taxon>Hexacorallia</taxon>
        <taxon>Scleractinia</taxon>
        <taxon>Fungiina</taxon>
        <taxon>Poritidae</taxon>
        <taxon>Porites</taxon>
    </lineage>
</organism>
<dbReference type="EMBL" id="CALNXK010000029">
    <property type="protein sequence ID" value="CAH3115968.1"/>
    <property type="molecule type" value="Genomic_DNA"/>
</dbReference>
<reference evidence="1 2" key="1">
    <citation type="submission" date="2022-05" db="EMBL/GenBank/DDBJ databases">
        <authorList>
            <consortium name="Genoscope - CEA"/>
            <person name="William W."/>
        </authorList>
    </citation>
    <scope>NUCLEOTIDE SEQUENCE [LARGE SCALE GENOMIC DNA]</scope>
</reference>
<keyword evidence="2" id="KW-1185">Reference proteome</keyword>
<accession>A0ABN8NRV6</accession>
<dbReference type="Gene3D" id="3.30.420.10">
    <property type="entry name" value="Ribonuclease H-like superfamily/Ribonuclease H"/>
    <property type="match status" value="1"/>
</dbReference>
<evidence type="ECO:0000313" key="1">
    <source>
        <dbReference type="EMBL" id="CAH3115968.1"/>
    </source>
</evidence>
<comment type="caution">
    <text evidence="1">The sequence shown here is derived from an EMBL/GenBank/DDBJ whole genome shotgun (WGS) entry which is preliminary data.</text>
</comment>